<feature type="region of interest" description="Disordered" evidence="1">
    <location>
        <begin position="1"/>
        <end position="28"/>
    </location>
</feature>
<evidence type="ECO:0000256" key="2">
    <source>
        <dbReference type="SAM" id="Phobius"/>
    </source>
</evidence>
<comment type="caution">
    <text evidence="4">The sequence shown here is derived from an EMBL/GenBank/DDBJ whole genome shotgun (WGS) entry which is preliminary data.</text>
</comment>
<gene>
    <name evidence="4" type="ORF">HPB52_017510</name>
</gene>
<dbReference type="VEuPathDB" id="VectorBase:RSAN_026398"/>
<sequence>MERINRELEKCDQEIEPMDEIDSGESAPVERPRSAVLLGCSAASMVATAAGLFAGIFLHPALVLVLVFGNATSVALAIRFGYRAYEPPTNDTKASACKTVVPVIQIHPPKMTTELQGGRSCLDSTAAAACVIPSKAISRQCRLPFPASSTAAELAGLHLAADLLAEGIPAEPIAVLCDSKAALQTLANHRRAGLTGNLLATKFRALAASGASVSFHWLPSHVGIAGNEEADRLAKAAHQPGIPITQAVAARDYSQARLKKLLVTVHPDRRVANGQGPKPLPETGLTRREQASLLRLRTGCVWTAARRYLKGRCASPACSRCGDPETLEHLLCTCPGLAKERSTVTTAYRRQGLPATTLEHLLFPSRSHLPALRSLADFIEETGIAAYH</sequence>
<dbReference type="InterPro" id="IPR012337">
    <property type="entry name" value="RNaseH-like_sf"/>
</dbReference>
<dbReference type="AlphaFoldDB" id="A0A9D4YQK9"/>
<reference evidence="4" key="1">
    <citation type="journal article" date="2020" name="Cell">
        <title>Large-Scale Comparative Analyses of Tick Genomes Elucidate Their Genetic Diversity and Vector Capacities.</title>
        <authorList>
            <consortium name="Tick Genome and Microbiome Consortium (TIGMIC)"/>
            <person name="Jia N."/>
            <person name="Wang J."/>
            <person name="Shi W."/>
            <person name="Du L."/>
            <person name="Sun Y."/>
            <person name="Zhan W."/>
            <person name="Jiang J.F."/>
            <person name="Wang Q."/>
            <person name="Zhang B."/>
            <person name="Ji P."/>
            <person name="Bell-Sakyi L."/>
            <person name="Cui X.M."/>
            <person name="Yuan T.T."/>
            <person name="Jiang B.G."/>
            <person name="Yang W.F."/>
            <person name="Lam T.T."/>
            <person name="Chang Q.C."/>
            <person name="Ding S.J."/>
            <person name="Wang X.J."/>
            <person name="Zhu J.G."/>
            <person name="Ruan X.D."/>
            <person name="Zhao L."/>
            <person name="Wei J.T."/>
            <person name="Ye R.Z."/>
            <person name="Que T.C."/>
            <person name="Du C.H."/>
            <person name="Zhou Y.H."/>
            <person name="Cheng J.X."/>
            <person name="Dai P.F."/>
            <person name="Guo W.B."/>
            <person name="Han X.H."/>
            <person name="Huang E.J."/>
            <person name="Li L.F."/>
            <person name="Wei W."/>
            <person name="Gao Y.C."/>
            <person name="Liu J.Z."/>
            <person name="Shao H.Z."/>
            <person name="Wang X."/>
            <person name="Wang C.C."/>
            <person name="Yang T.C."/>
            <person name="Huo Q.B."/>
            <person name="Li W."/>
            <person name="Chen H.Y."/>
            <person name="Chen S.E."/>
            <person name="Zhou L.G."/>
            <person name="Ni X.B."/>
            <person name="Tian J.H."/>
            <person name="Sheng Y."/>
            <person name="Liu T."/>
            <person name="Pan Y.S."/>
            <person name="Xia L.Y."/>
            <person name="Li J."/>
            <person name="Zhao F."/>
            <person name="Cao W.C."/>
        </authorList>
    </citation>
    <scope>NUCLEOTIDE SEQUENCE</scope>
    <source>
        <strain evidence="4">Rsan-2018</strain>
    </source>
</reference>
<dbReference type="Gene3D" id="3.30.420.10">
    <property type="entry name" value="Ribonuclease H-like superfamily/Ribonuclease H"/>
    <property type="match status" value="1"/>
</dbReference>
<keyword evidence="2" id="KW-0812">Transmembrane</keyword>
<evidence type="ECO:0000313" key="4">
    <source>
        <dbReference type="EMBL" id="KAH7984150.1"/>
    </source>
</evidence>
<keyword evidence="2" id="KW-0472">Membrane</keyword>
<keyword evidence="2" id="KW-1133">Transmembrane helix</keyword>
<feature type="transmembrane region" description="Helical" evidence="2">
    <location>
        <begin position="35"/>
        <end position="56"/>
    </location>
</feature>
<evidence type="ECO:0000313" key="5">
    <source>
        <dbReference type="Proteomes" id="UP000821837"/>
    </source>
</evidence>
<accession>A0A9D4YQK9</accession>
<feature type="compositionally biased region" description="Acidic residues" evidence="1">
    <location>
        <begin position="14"/>
        <end position="23"/>
    </location>
</feature>
<feature type="transmembrane region" description="Helical" evidence="2">
    <location>
        <begin position="62"/>
        <end position="82"/>
    </location>
</feature>
<dbReference type="GO" id="GO:0003676">
    <property type="term" value="F:nucleic acid binding"/>
    <property type="evidence" value="ECO:0007669"/>
    <property type="project" value="InterPro"/>
</dbReference>
<dbReference type="CDD" id="cd09276">
    <property type="entry name" value="Rnase_HI_RT_non_LTR"/>
    <property type="match status" value="1"/>
</dbReference>
<dbReference type="GO" id="GO:0004523">
    <property type="term" value="F:RNA-DNA hybrid ribonuclease activity"/>
    <property type="evidence" value="ECO:0007669"/>
    <property type="project" value="InterPro"/>
</dbReference>
<dbReference type="Proteomes" id="UP000821837">
    <property type="component" value="Chromosome 1"/>
</dbReference>
<organism evidence="4 5">
    <name type="scientific">Rhipicephalus sanguineus</name>
    <name type="common">Brown dog tick</name>
    <name type="synonym">Ixodes sanguineus</name>
    <dbReference type="NCBI Taxonomy" id="34632"/>
    <lineage>
        <taxon>Eukaryota</taxon>
        <taxon>Metazoa</taxon>
        <taxon>Ecdysozoa</taxon>
        <taxon>Arthropoda</taxon>
        <taxon>Chelicerata</taxon>
        <taxon>Arachnida</taxon>
        <taxon>Acari</taxon>
        <taxon>Parasitiformes</taxon>
        <taxon>Ixodida</taxon>
        <taxon>Ixodoidea</taxon>
        <taxon>Ixodidae</taxon>
        <taxon>Rhipicephalinae</taxon>
        <taxon>Rhipicephalus</taxon>
        <taxon>Rhipicephalus</taxon>
    </lineage>
</organism>
<evidence type="ECO:0000256" key="1">
    <source>
        <dbReference type="SAM" id="MobiDB-lite"/>
    </source>
</evidence>
<feature type="compositionally biased region" description="Basic and acidic residues" evidence="1">
    <location>
        <begin position="1"/>
        <end position="13"/>
    </location>
</feature>
<dbReference type="EMBL" id="JABSTV010001245">
    <property type="protein sequence ID" value="KAH7984150.1"/>
    <property type="molecule type" value="Genomic_DNA"/>
</dbReference>
<proteinExistence type="predicted"/>
<dbReference type="PROSITE" id="PS50879">
    <property type="entry name" value="RNASE_H_1"/>
    <property type="match status" value="1"/>
</dbReference>
<name>A0A9D4YQK9_RHISA</name>
<dbReference type="Pfam" id="PF00075">
    <property type="entry name" value="RNase_H"/>
    <property type="match status" value="1"/>
</dbReference>
<feature type="domain" description="RNase H type-1" evidence="3">
    <location>
        <begin position="109"/>
        <end position="239"/>
    </location>
</feature>
<keyword evidence="5" id="KW-1185">Reference proteome</keyword>
<dbReference type="InterPro" id="IPR002156">
    <property type="entry name" value="RNaseH_domain"/>
</dbReference>
<evidence type="ECO:0000259" key="3">
    <source>
        <dbReference type="PROSITE" id="PS50879"/>
    </source>
</evidence>
<reference evidence="4" key="2">
    <citation type="submission" date="2021-09" db="EMBL/GenBank/DDBJ databases">
        <authorList>
            <person name="Jia N."/>
            <person name="Wang J."/>
            <person name="Shi W."/>
            <person name="Du L."/>
            <person name="Sun Y."/>
            <person name="Zhan W."/>
            <person name="Jiang J."/>
            <person name="Wang Q."/>
            <person name="Zhang B."/>
            <person name="Ji P."/>
            <person name="Sakyi L.B."/>
            <person name="Cui X."/>
            <person name="Yuan T."/>
            <person name="Jiang B."/>
            <person name="Yang W."/>
            <person name="Lam T.T.-Y."/>
            <person name="Chang Q."/>
            <person name="Ding S."/>
            <person name="Wang X."/>
            <person name="Zhu J."/>
            <person name="Ruan X."/>
            <person name="Zhao L."/>
            <person name="Wei J."/>
            <person name="Que T."/>
            <person name="Du C."/>
            <person name="Cheng J."/>
            <person name="Dai P."/>
            <person name="Han X."/>
            <person name="Huang E."/>
            <person name="Gao Y."/>
            <person name="Liu J."/>
            <person name="Shao H."/>
            <person name="Ye R."/>
            <person name="Li L."/>
            <person name="Wei W."/>
            <person name="Wang X."/>
            <person name="Wang C."/>
            <person name="Huo Q."/>
            <person name="Li W."/>
            <person name="Guo W."/>
            <person name="Chen H."/>
            <person name="Chen S."/>
            <person name="Zhou L."/>
            <person name="Zhou L."/>
            <person name="Ni X."/>
            <person name="Tian J."/>
            <person name="Zhou Y."/>
            <person name="Sheng Y."/>
            <person name="Liu T."/>
            <person name="Pan Y."/>
            <person name="Xia L."/>
            <person name="Li J."/>
            <person name="Zhao F."/>
            <person name="Cao W."/>
        </authorList>
    </citation>
    <scope>NUCLEOTIDE SEQUENCE</scope>
    <source>
        <strain evidence="4">Rsan-2018</strain>
        <tissue evidence="4">Larvae</tissue>
    </source>
</reference>
<dbReference type="InterPro" id="IPR036397">
    <property type="entry name" value="RNaseH_sf"/>
</dbReference>
<protein>
    <recommendedName>
        <fullName evidence="3">RNase H type-1 domain-containing protein</fullName>
    </recommendedName>
</protein>
<dbReference type="SUPFAM" id="SSF53098">
    <property type="entry name" value="Ribonuclease H-like"/>
    <property type="match status" value="1"/>
</dbReference>